<organism evidence="1 2">
    <name type="scientific">Chitinophaga ginsengisoli</name>
    <dbReference type="NCBI Taxonomy" id="363837"/>
    <lineage>
        <taxon>Bacteria</taxon>
        <taxon>Pseudomonadati</taxon>
        <taxon>Bacteroidota</taxon>
        <taxon>Chitinophagia</taxon>
        <taxon>Chitinophagales</taxon>
        <taxon>Chitinophagaceae</taxon>
        <taxon>Chitinophaga</taxon>
    </lineage>
</organism>
<reference evidence="1 2" key="1">
    <citation type="submission" date="2018-03" db="EMBL/GenBank/DDBJ databases">
        <title>Genomic Encyclopedia of Archaeal and Bacterial Type Strains, Phase II (KMG-II): from individual species to whole genera.</title>
        <authorList>
            <person name="Goeker M."/>
        </authorList>
    </citation>
    <scope>NUCLEOTIDE SEQUENCE [LARGE SCALE GENOMIC DNA]</scope>
    <source>
        <strain evidence="1 2">DSM 18107</strain>
    </source>
</reference>
<evidence type="ECO:0000313" key="1">
    <source>
        <dbReference type="EMBL" id="PSL33546.1"/>
    </source>
</evidence>
<gene>
    <name evidence="1" type="ORF">CLV42_103529</name>
</gene>
<name>A0A2P8GHU2_9BACT</name>
<dbReference type="Proteomes" id="UP000240978">
    <property type="component" value="Unassembled WGS sequence"/>
</dbReference>
<keyword evidence="2" id="KW-1185">Reference proteome</keyword>
<comment type="caution">
    <text evidence="1">The sequence shown here is derived from an EMBL/GenBank/DDBJ whole genome shotgun (WGS) entry which is preliminary data.</text>
</comment>
<proteinExistence type="predicted"/>
<evidence type="ECO:0000313" key="2">
    <source>
        <dbReference type="Proteomes" id="UP000240978"/>
    </source>
</evidence>
<dbReference type="AlphaFoldDB" id="A0A2P8GHU2"/>
<dbReference type="EMBL" id="PYGK01000003">
    <property type="protein sequence ID" value="PSL33546.1"/>
    <property type="molecule type" value="Genomic_DNA"/>
</dbReference>
<protein>
    <submittedName>
        <fullName evidence="1">Uncharacterized protein</fullName>
    </submittedName>
</protein>
<sequence>MSYEYDQVLFKIQIAKALFFSPKSWDKLSTHITDGKLHINNDAI</sequence>
<accession>A0A2P8GHU2</accession>